<dbReference type="PANTHER" id="PTHR47649:SF1">
    <property type="entry name" value="RIBONUCLEASE D"/>
    <property type="match status" value="1"/>
</dbReference>
<dbReference type="InterPro" id="IPR051086">
    <property type="entry name" value="RNase_D-like"/>
</dbReference>
<dbReference type="RefSeq" id="WP_323737870.1">
    <property type="nucleotide sequence ID" value="NZ_CP112932.1"/>
</dbReference>
<gene>
    <name evidence="2" type="ORF">Trichorick_00959</name>
</gene>
<sequence length="293" mass="34604">MILINTQQQLDEFCDIIINDSKIVCIDTEFERRHTYYAELSIIQIISNKHQLVVDALAGLNLTKIKNILLNDQILKIFHSPREDFEIFYHIFKKLPKNVFDTQLAARVTGLGIALSYSDLCKIICKVDIDKTYQTANWLQRPLPHQMLQYAIIDVEYLHSLYQYLQNIIDSHHLNDIYNNAIITLLKTENYTVNYTEAWKKVKFQDRSKDFIYRMQIIAAFRESCAININIPKRHFATDDDLVKICYSLPITTKELRRLQLHSLHIVREKYMNQLFDLCLGLRESKELLNFDI</sequence>
<dbReference type="EMBL" id="CP112932">
    <property type="protein sequence ID" value="WPY01064.1"/>
    <property type="molecule type" value="Genomic_DNA"/>
</dbReference>
<dbReference type="PANTHER" id="PTHR47649">
    <property type="entry name" value="RIBONUCLEASE D"/>
    <property type="match status" value="1"/>
</dbReference>
<dbReference type="Gene3D" id="3.30.420.10">
    <property type="entry name" value="Ribonuclease H-like superfamily/Ribonuclease H"/>
    <property type="match status" value="1"/>
</dbReference>
<reference evidence="2 3" key="1">
    <citation type="submission" date="2022-10" db="EMBL/GenBank/DDBJ databases">
        <title>Host association and intracellularity evolved multiple times independently in the Rickettsiales.</title>
        <authorList>
            <person name="Castelli M."/>
            <person name="Nardi T."/>
            <person name="Gammuto L."/>
            <person name="Bellinzona G."/>
            <person name="Sabaneyeva E."/>
            <person name="Potekhin A."/>
            <person name="Serra V."/>
            <person name="Petroni G."/>
            <person name="Sassera D."/>
        </authorList>
    </citation>
    <scope>NUCLEOTIDE SEQUENCE [LARGE SCALE GENOMIC DNA]</scope>
    <source>
        <strain evidence="2 3">Kr 154-4</strain>
    </source>
</reference>
<dbReference type="InterPro" id="IPR012337">
    <property type="entry name" value="RNaseH-like_sf"/>
</dbReference>
<dbReference type="SMART" id="SM00474">
    <property type="entry name" value="35EXOc"/>
    <property type="match status" value="1"/>
</dbReference>
<keyword evidence="3" id="KW-1185">Reference proteome</keyword>
<name>A0ABZ0UYB8_9RICK</name>
<dbReference type="CDD" id="cd06142">
    <property type="entry name" value="RNaseD_exo"/>
    <property type="match status" value="1"/>
</dbReference>
<feature type="domain" description="3'-5' exonuclease" evidence="1">
    <location>
        <begin position="1"/>
        <end position="170"/>
    </location>
</feature>
<dbReference type="Proteomes" id="UP001326613">
    <property type="component" value="Chromosome"/>
</dbReference>
<proteinExistence type="predicted"/>
<evidence type="ECO:0000313" key="3">
    <source>
        <dbReference type="Proteomes" id="UP001326613"/>
    </source>
</evidence>
<dbReference type="InterPro" id="IPR036397">
    <property type="entry name" value="RNaseH_sf"/>
</dbReference>
<accession>A0ABZ0UYB8</accession>
<evidence type="ECO:0000259" key="1">
    <source>
        <dbReference type="SMART" id="SM00474"/>
    </source>
</evidence>
<dbReference type="Pfam" id="PF01612">
    <property type="entry name" value="DNA_pol_A_exo1"/>
    <property type="match status" value="1"/>
</dbReference>
<dbReference type="SUPFAM" id="SSF53098">
    <property type="entry name" value="Ribonuclease H-like"/>
    <property type="match status" value="1"/>
</dbReference>
<organism evidence="2 3">
    <name type="scientific">Candidatus Trichorickettsia mobilis</name>
    <dbReference type="NCBI Taxonomy" id="1346319"/>
    <lineage>
        <taxon>Bacteria</taxon>
        <taxon>Pseudomonadati</taxon>
        <taxon>Pseudomonadota</taxon>
        <taxon>Alphaproteobacteria</taxon>
        <taxon>Rickettsiales</taxon>
        <taxon>Rickettsiaceae</taxon>
        <taxon>Rickettsieae</taxon>
        <taxon>Candidatus Trichorickettsia</taxon>
    </lineage>
</organism>
<dbReference type="InterPro" id="IPR002562">
    <property type="entry name" value="3'-5'_exonuclease_dom"/>
</dbReference>
<evidence type="ECO:0000313" key="2">
    <source>
        <dbReference type="EMBL" id="WPY01064.1"/>
    </source>
</evidence>
<dbReference type="InterPro" id="IPR010997">
    <property type="entry name" value="HRDC-like_sf"/>
</dbReference>
<dbReference type="SUPFAM" id="SSF47819">
    <property type="entry name" value="HRDC-like"/>
    <property type="match status" value="1"/>
</dbReference>
<protein>
    <submittedName>
        <fullName evidence="2">Ribonuclease D</fullName>
    </submittedName>
</protein>